<dbReference type="AlphaFoldDB" id="D8LKJ2"/>
<dbReference type="Gene3D" id="1.20.1280.50">
    <property type="match status" value="1"/>
</dbReference>
<accession>D8LKJ2</accession>
<dbReference type="PANTHER" id="PTHR22640:SF2">
    <property type="entry name" value="STRUCTURAL MAINTENANCE OF CHROMOSOMES FLEXIBLE HINGE DOMAIN-CONTAINING PROTEIN 1"/>
    <property type="match status" value="1"/>
</dbReference>
<dbReference type="OrthoDB" id="66938at2759"/>
<dbReference type="Proteomes" id="UP000002630">
    <property type="component" value="Linkage Group LG19"/>
</dbReference>
<protein>
    <recommendedName>
        <fullName evidence="2">F-box domain-containing protein</fullName>
    </recommendedName>
</protein>
<dbReference type="EMBL" id="FN649744">
    <property type="protein sequence ID" value="CBN74582.1"/>
    <property type="molecule type" value="Genomic_DNA"/>
</dbReference>
<evidence type="ECO:0000259" key="2">
    <source>
        <dbReference type="PROSITE" id="PS50181"/>
    </source>
</evidence>
<dbReference type="InterPro" id="IPR001810">
    <property type="entry name" value="F-box_dom"/>
</dbReference>
<keyword evidence="4" id="KW-1185">Reference proteome</keyword>
<dbReference type="PROSITE" id="PS50181">
    <property type="entry name" value="FBOX"/>
    <property type="match status" value="1"/>
</dbReference>
<dbReference type="GO" id="GO:0006302">
    <property type="term" value="P:double-strand break repair"/>
    <property type="evidence" value="ECO:0007669"/>
    <property type="project" value="InterPro"/>
</dbReference>
<reference evidence="3 4" key="1">
    <citation type="journal article" date="2010" name="Nature">
        <title>The Ectocarpus genome and the independent evolution of multicellularity in brown algae.</title>
        <authorList>
            <person name="Cock J.M."/>
            <person name="Sterck L."/>
            <person name="Rouze P."/>
            <person name="Scornet D."/>
            <person name="Allen A.E."/>
            <person name="Amoutzias G."/>
            <person name="Anthouard V."/>
            <person name="Artiguenave F."/>
            <person name="Aury J.M."/>
            <person name="Badger J.H."/>
            <person name="Beszteri B."/>
            <person name="Billiau K."/>
            <person name="Bonnet E."/>
            <person name="Bothwell J.H."/>
            <person name="Bowler C."/>
            <person name="Boyen C."/>
            <person name="Brownlee C."/>
            <person name="Carrano C.J."/>
            <person name="Charrier B."/>
            <person name="Cho G.Y."/>
            <person name="Coelho S.M."/>
            <person name="Collen J."/>
            <person name="Corre E."/>
            <person name="Da Silva C."/>
            <person name="Delage L."/>
            <person name="Delaroque N."/>
            <person name="Dittami S.M."/>
            <person name="Doulbeau S."/>
            <person name="Elias M."/>
            <person name="Farnham G."/>
            <person name="Gachon C.M."/>
            <person name="Gschloessl B."/>
            <person name="Heesch S."/>
            <person name="Jabbari K."/>
            <person name="Jubin C."/>
            <person name="Kawai H."/>
            <person name="Kimura K."/>
            <person name="Kloareg B."/>
            <person name="Kupper F.C."/>
            <person name="Lang D."/>
            <person name="Le Bail A."/>
            <person name="Leblanc C."/>
            <person name="Lerouge P."/>
            <person name="Lohr M."/>
            <person name="Lopez P.J."/>
            <person name="Martens C."/>
            <person name="Maumus F."/>
            <person name="Michel G."/>
            <person name="Miranda-Saavedra D."/>
            <person name="Morales J."/>
            <person name="Moreau H."/>
            <person name="Motomura T."/>
            <person name="Nagasato C."/>
            <person name="Napoli C.A."/>
            <person name="Nelson D.R."/>
            <person name="Nyvall-Collen P."/>
            <person name="Peters A.F."/>
            <person name="Pommier C."/>
            <person name="Potin P."/>
            <person name="Poulain J."/>
            <person name="Quesneville H."/>
            <person name="Read B."/>
            <person name="Rensing S.A."/>
            <person name="Ritter A."/>
            <person name="Rousvoal S."/>
            <person name="Samanta M."/>
            <person name="Samson G."/>
            <person name="Schroeder D.C."/>
            <person name="Segurens B."/>
            <person name="Strittmatter M."/>
            <person name="Tonon T."/>
            <person name="Tregear J.W."/>
            <person name="Valentin K."/>
            <person name="von Dassow P."/>
            <person name="Yamagishi T."/>
            <person name="Van de Peer Y."/>
            <person name="Wincker P."/>
        </authorList>
    </citation>
    <scope>NUCLEOTIDE SEQUENCE [LARGE SCALE GENOMIC DNA]</scope>
    <source>
        <strain evidence="4">Ec32 / CCAP1310/4</strain>
    </source>
</reference>
<evidence type="ECO:0000256" key="1">
    <source>
        <dbReference type="SAM" id="MobiDB-lite"/>
    </source>
</evidence>
<organism evidence="3 4">
    <name type="scientific">Ectocarpus siliculosus</name>
    <name type="common">Brown alga</name>
    <name type="synonym">Conferva siliculosa</name>
    <dbReference type="NCBI Taxonomy" id="2880"/>
    <lineage>
        <taxon>Eukaryota</taxon>
        <taxon>Sar</taxon>
        <taxon>Stramenopiles</taxon>
        <taxon>Ochrophyta</taxon>
        <taxon>PX clade</taxon>
        <taxon>Phaeophyceae</taxon>
        <taxon>Ectocarpales</taxon>
        <taxon>Ectocarpaceae</taxon>
        <taxon>Ectocarpus</taxon>
    </lineage>
</organism>
<feature type="region of interest" description="Disordered" evidence="1">
    <location>
        <begin position="38"/>
        <end position="80"/>
    </location>
</feature>
<dbReference type="InterPro" id="IPR036047">
    <property type="entry name" value="F-box-like_dom_sf"/>
</dbReference>
<gene>
    <name evidence="3" type="ORF">Esi_0030_0103</name>
</gene>
<feature type="region of interest" description="Disordered" evidence="1">
    <location>
        <begin position="387"/>
        <end position="420"/>
    </location>
</feature>
<evidence type="ECO:0000313" key="3">
    <source>
        <dbReference type="EMBL" id="CBN74582.1"/>
    </source>
</evidence>
<dbReference type="SUPFAM" id="SSF81383">
    <property type="entry name" value="F-box domain"/>
    <property type="match status" value="1"/>
</dbReference>
<dbReference type="InParanoid" id="D8LKJ2"/>
<proteinExistence type="predicted"/>
<sequence length="581" mass="63451">MDVLYESQHLVKQLGVLFRNIVYPASTPLLPLYSDRPVATAQPSSSPGHLFHQRRQHHQEEQQQQQALHSSMSDHPPCGSRIQPLSITTKISDRLVSLSNIVCQKSEPLLPLQSSTPSHPCSTFSSFPAATATPVFFRSPYAHHPELVQRQQERHPLFDRPFPLDQLPEDVLPSVLAFLPARELSGMRRASQRFLQEVDHHGDALWRSLCRCEFPSMASSPTAAAGVREDKHSYLSHHHQQYVSNVMHRANDQVLNLRSNRHLRKRLYNYTWGNKDPQKSSRTINMTSGRGDTASVSGRIGSTSGSFPGGSTGGNGGDGSGAVIGLLSDLVTVPDPRIARALSFKCRFVLSRVVVVNDNVSSSIRRSGLYTERVEFLSLSALRQESPSVLPRPPPTVSNDTAAVATASRSGGRRTDNGGGCREEVEAGANLLPLAPETPAPAGFLGYAVRLLQLRPGHESLRWTVLLAVFKDLAVFETSEQAEVVRARMANQRLFYCALDRPRGQGHPSPAALRVLPHISHWGFQQAPGRVGGGGGGRGGGHVVGSTSFGEEDVDDAVERQERIACLASSSLEALKCGRQM</sequence>
<feature type="domain" description="F-box" evidence="2">
    <location>
        <begin position="161"/>
        <end position="209"/>
    </location>
</feature>
<dbReference type="PANTHER" id="PTHR22640">
    <property type="entry name" value="STRUCTURAL MAINTENANCE OF CHROMOSOMES FLEXIBLE HINGE DOMAIN-CONTAINING PROTEIN 1"/>
    <property type="match status" value="1"/>
</dbReference>
<feature type="compositionally biased region" description="Gly residues" evidence="1">
    <location>
        <begin position="307"/>
        <end position="316"/>
    </location>
</feature>
<feature type="compositionally biased region" description="Polar residues" evidence="1">
    <location>
        <begin position="280"/>
        <end position="296"/>
    </location>
</feature>
<dbReference type="EMBL" id="FN648487">
    <property type="protein sequence ID" value="CBN74582.1"/>
    <property type="molecule type" value="Genomic_DNA"/>
</dbReference>
<evidence type="ECO:0000313" key="4">
    <source>
        <dbReference type="Proteomes" id="UP000002630"/>
    </source>
</evidence>
<name>D8LKJ2_ECTSI</name>
<dbReference type="InterPro" id="IPR038892">
    <property type="entry name" value="SMCHD1"/>
</dbReference>
<feature type="region of interest" description="Disordered" evidence="1">
    <location>
        <begin position="278"/>
        <end position="316"/>
    </location>
</feature>